<accession>A0AA86R664</accession>
<reference evidence="1" key="1">
    <citation type="submission" date="2023-06" db="EMBL/GenBank/DDBJ databases">
        <authorList>
            <person name="Kurt Z."/>
        </authorList>
    </citation>
    <scope>NUCLEOTIDE SEQUENCE</scope>
</reference>
<proteinExistence type="predicted"/>
<dbReference type="AlphaFoldDB" id="A0AA86R664"/>
<gene>
    <name evidence="2" type="ORF">HINF_LOCUS17488</name>
    <name evidence="1" type="ORF">HINF_LOCUS55571</name>
</gene>
<protein>
    <submittedName>
        <fullName evidence="2">Hypothetical_protein</fullName>
    </submittedName>
</protein>
<reference evidence="2 3" key="2">
    <citation type="submission" date="2024-07" db="EMBL/GenBank/DDBJ databases">
        <authorList>
            <person name="Akdeniz Z."/>
        </authorList>
    </citation>
    <scope>NUCLEOTIDE SEQUENCE [LARGE SCALE GENOMIC DNA]</scope>
</reference>
<dbReference type="Proteomes" id="UP001642409">
    <property type="component" value="Unassembled WGS sequence"/>
</dbReference>
<name>A0AA86R664_9EUKA</name>
<evidence type="ECO:0000313" key="3">
    <source>
        <dbReference type="Proteomes" id="UP001642409"/>
    </source>
</evidence>
<evidence type="ECO:0000313" key="2">
    <source>
        <dbReference type="EMBL" id="CAL6001549.1"/>
    </source>
</evidence>
<sequence>MLTSAFNLCNTGVSDIWTLSFHKNLSNLSIQQTCVVDLHPLQFQFGLYNIFAANSCVIDVTPLKDLIQLRFQSLKTTKYKILVLSVTTRTIQVIFTIRTTHLMSTLVADCTIYKTRQNPLPKKFIYITKSNQFTTFRTASDKYRRKLRHKTLKIQETKKMVKMALNNILGFYNKQAELLIHLITTDNTNNE</sequence>
<organism evidence="1">
    <name type="scientific">Hexamita inflata</name>
    <dbReference type="NCBI Taxonomy" id="28002"/>
    <lineage>
        <taxon>Eukaryota</taxon>
        <taxon>Metamonada</taxon>
        <taxon>Diplomonadida</taxon>
        <taxon>Hexamitidae</taxon>
        <taxon>Hexamitinae</taxon>
        <taxon>Hexamita</taxon>
    </lineage>
</organism>
<comment type="caution">
    <text evidence="1">The sequence shown here is derived from an EMBL/GenBank/DDBJ whole genome shotgun (WGS) entry which is preliminary data.</text>
</comment>
<evidence type="ECO:0000313" key="1">
    <source>
        <dbReference type="EMBL" id="CAI9967926.1"/>
    </source>
</evidence>
<keyword evidence="3" id="KW-1185">Reference proteome</keyword>
<dbReference type="EMBL" id="CAXDID020000044">
    <property type="protein sequence ID" value="CAL6001549.1"/>
    <property type="molecule type" value="Genomic_DNA"/>
</dbReference>
<dbReference type="EMBL" id="CATOUU010001031">
    <property type="protein sequence ID" value="CAI9967926.1"/>
    <property type="molecule type" value="Genomic_DNA"/>
</dbReference>